<keyword evidence="3" id="KW-1185">Reference proteome</keyword>
<protein>
    <submittedName>
        <fullName evidence="2">Uncharacterized protein</fullName>
    </submittedName>
</protein>
<evidence type="ECO:0000313" key="3">
    <source>
        <dbReference type="Proteomes" id="UP001194696"/>
    </source>
</evidence>
<sequence length="120" mass="13627">MRPCRIGIIMTPSTMEEEEEEEEKQKEPSVGLPRPIMEHGANTLRRINNTTRTCYHSLLTLRDIIQDEVDRQLRLDIINPYLISANNTNTNTNNINNNNNNNNNGKKSGIPPRAVQQSSG</sequence>
<feature type="region of interest" description="Disordered" evidence="1">
    <location>
        <begin position="85"/>
        <end position="120"/>
    </location>
</feature>
<gene>
    <name evidence="2" type="ORF">BGZ96_010173</name>
</gene>
<reference evidence="2 3" key="1">
    <citation type="journal article" date="2020" name="Fungal Divers.">
        <title>Resolving the Mortierellaceae phylogeny through synthesis of multi-gene phylogenetics and phylogenomics.</title>
        <authorList>
            <person name="Vandepol N."/>
            <person name="Liber J."/>
            <person name="Desiro A."/>
            <person name="Na H."/>
            <person name="Kennedy M."/>
            <person name="Barry K."/>
            <person name="Grigoriev I.V."/>
            <person name="Miller A.N."/>
            <person name="O'Donnell K."/>
            <person name="Stajich J.E."/>
            <person name="Bonito G."/>
        </authorList>
    </citation>
    <scope>NUCLEOTIDE SEQUENCE [LARGE SCALE GENOMIC DNA]</scope>
    <source>
        <strain evidence="2 3">AD045</strain>
    </source>
</reference>
<accession>A0ABQ7JWP7</accession>
<feature type="compositionally biased region" description="Low complexity" evidence="1">
    <location>
        <begin position="86"/>
        <end position="104"/>
    </location>
</feature>
<evidence type="ECO:0000256" key="1">
    <source>
        <dbReference type="SAM" id="MobiDB-lite"/>
    </source>
</evidence>
<evidence type="ECO:0000313" key="2">
    <source>
        <dbReference type="EMBL" id="KAG0285606.1"/>
    </source>
</evidence>
<proteinExistence type="predicted"/>
<feature type="region of interest" description="Disordered" evidence="1">
    <location>
        <begin position="11"/>
        <end position="36"/>
    </location>
</feature>
<comment type="caution">
    <text evidence="2">The sequence shown here is derived from an EMBL/GenBank/DDBJ whole genome shotgun (WGS) entry which is preliminary data.</text>
</comment>
<organism evidence="2 3">
    <name type="scientific">Linnemannia gamsii</name>
    <dbReference type="NCBI Taxonomy" id="64522"/>
    <lineage>
        <taxon>Eukaryota</taxon>
        <taxon>Fungi</taxon>
        <taxon>Fungi incertae sedis</taxon>
        <taxon>Mucoromycota</taxon>
        <taxon>Mortierellomycotina</taxon>
        <taxon>Mortierellomycetes</taxon>
        <taxon>Mortierellales</taxon>
        <taxon>Mortierellaceae</taxon>
        <taxon>Linnemannia</taxon>
    </lineage>
</organism>
<dbReference type="EMBL" id="JAAAIM010000650">
    <property type="protein sequence ID" value="KAG0285606.1"/>
    <property type="molecule type" value="Genomic_DNA"/>
</dbReference>
<name>A0ABQ7JWP7_9FUNG</name>
<dbReference type="Proteomes" id="UP001194696">
    <property type="component" value="Unassembled WGS sequence"/>
</dbReference>